<evidence type="ECO:0000313" key="1">
    <source>
        <dbReference type="EMBL" id="CCK81818.1"/>
    </source>
</evidence>
<dbReference type="Proteomes" id="UP000007347">
    <property type="component" value="Chromosome"/>
</dbReference>
<protein>
    <submittedName>
        <fullName evidence="1">Glycosyltransferase, family I</fullName>
    </submittedName>
</protein>
<sequence length="362" mass="42195">MEQKKKLSIILGSYWGQCQGGAELQSHFIEQEAMRQKWETHYLFLANKDEYENQNGTILHPIIKKKLWNKFGNIKYPYTLNLLKKLNKLKPDVIYQRSGIAFTGIAAYYAKKNNCQFIFHIAQENDVQPWPIPWQKPYLIPEFKLVQYGIKEADIIISQTCYQAQKLAENYRRNSLVIPNGHPVPADCKKVNSKIIILWIGTWKPVKQPEIFVQLAEKFRPIKNVHFIMLGRTEQYYKLVLKARRNNIEVRGEVSNDEVNKYLEKAHVLINTSKHEGFSNTFIQAWMRRVPVVSLNVDPDGVMQKKAMGYCSGSFNKLVRNTGKLIEDNGMRENMGANARKYAVENYSLDNIKKILTLMDYR</sequence>
<dbReference type="PANTHER" id="PTHR12526">
    <property type="entry name" value="GLYCOSYLTRANSFERASE"/>
    <property type="match status" value="1"/>
</dbReference>
<dbReference type="Gene3D" id="3.40.50.2000">
    <property type="entry name" value="Glycogen Phosphorylase B"/>
    <property type="match status" value="2"/>
</dbReference>
<dbReference type="KEGG" id="dto:TOL2_C36620"/>
<reference evidence="1 2" key="1">
    <citation type="journal article" date="2013" name="Environ. Microbiol.">
        <title>Complete genome, catabolic sub-proteomes and key-metabolites of Desulfobacula toluolica Tol2, a marine, aromatic compound-degrading, sulfate-reducing bacterium.</title>
        <authorList>
            <person name="Wohlbrand L."/>
            <person name="Jacob J.H."/>
            <person name="Kube M."/>
            <person name="Mussmann M."/>
            <person name="Jarling R."/>
            <person name="Beck A."/>
            <person name="Amann R."/>
            <person name="Wilkes H."/>
            <person name="Reinhardt R."/>
            <person name="Rabus R."/>
        </authorList>
    </citation>
    <scope>NUCLEOTIDE SEQUENCE [LARGE SCALE GENOMIC DNA]</scope>
    <source>
        <strain evidence="2">DSM 7467 / Tol2</strain>
    </source>
</reference>
<dbReference type="HOGENOM" id="CLU_063387_0_0_7"/>
<organism evidence="1 2">
    <name type="scientific">Desulfobacula toluolica (strain DSM 7467 / Tol2)</name>
    <dbReference type="NCBI Taxonomy" id="651182"/>
    <lineage>
        <taxon>Bacteria</taxon>
        <taxon>Pseudomonadati</taxon>
        <taxon>Thermodesulfobacteriota</taxon>
        <taxon>Desulfobacteria</taxon>
        <taxon>Desulfobacterales</taxon>
        <taxon>Desulfobacteraceae</taxon>
        <taxon>Desulfobacula</taxon>
    </lineage>
</organism>
<keyword evidence="1" id="KW-0808">Transferase</keyword>
<keyword evidence="2" id="KW-1185">Reference proteome</keyword>
<dbReference type="RefSeq" id="WP_014959003.1">
    <property type="nucleotide sequence ID" value="NC_018645.1"/>
</dbReference>
<gene>
    <name evidence="1" type="ordered locus">TOL2_C36620</name>
</gene>
<dbReference type="EMBL" id="FO203503">
    <property type="protein sequence ID" value="CCK81818.1"/>
    <property type="molecule type" value="Genomic_DNA"/>
</dbReference>
<dbReference type="STRING" id="651182.TOL2_C36620"/>
<dbReference type="CDD" id="cd03801">
    <property type="entry name" value="GT4_PimA-like"/>
    <property type="match status" value="1"/>
</dbReference>
<name>K0NNZ5_DESTT</name>
<dbReference type="AlphaFoldDB" id="K0NNZ5"/>
<evidence type="ECO:0000313" key="2">
    <source>
        <dbReference type="Proteomes" id="UP000007347"/>
    </source>
</evidence>
<proteinExistence type="predicted"/>
<dbReference type="SUPFAM" id="SSF53756">
    <property type="entry name" value="UDP-Glycosyltransferase/glycogen phosphorylase"/>
    <property type="match status" value="1"/>
</dbReference>
<dbReference type="Pfam" id="PF13692">
    <property type="entry name" value="Glyco_trans_1_4"/>
    <property type="match status" value="1"/>
</dbReference>
<dbReference type="GO" id="GO:0016740">
    <property type="term" value="F:transferase activity"/>
    <property type="evidence" value="ECO:0007669"/>
    <property type="project" value="UniProtKB-KW"/>
</dbReference>
<dbReference type="OrthoDB" id="9775208at2"/>
<accession>K0NNZ5</accession>